<dbReference type="SUPFAM" id="SSF48371">
    <property type="entry name" value="ARM repeat"/>
    <property type="match status" value="2"/>
</dbReference>
<keyword evidence="6" id="KW-0227">DNA damage</keyword>
<dbReference type="GO" id="GO:0010499">
    <property type="term" value="P:proteasomal ubiquitin-independent protein catabolic process"/>
    <property type="evidence" value="ECO:0007669"/>
    <property type="project" value="TreeGrafter"/>
</dbReference>
<dbReference type="Pfam" id="PF16507">
    <property type="entry name" value="HEAT_PSME4_mid"/>
    <property type="match status" value="1"/>
</dbReference>
<comment type="similarity">
    <text evidence="3">Belongs to the BLM10 family.</text>
</comment>
<dbReference type="Proteomes" id="UP000186922">
    <property type="component" value="Unassembled WGS sequence"/>
</dbReference>
<evidence type="ECO:0000256" key="8">
    <source>
        <dbReference type="ARBA" id="ARBA00023242"/>
    </source>
</evidence>
<protein>
    <recommendedName>
        <fullName evidence="14">Proteasome activator complex subunit 4</fullName>
    </recommendedName>
</protein>
<keyword evidence="13" id="KW-1185">Reference proteome</keyword>
<evidence type="ECO:0000256" key="7">
    <source>
        <dbReference type="ARBA" id="ARBA00023204"/>
    </source>
</evidence>
<evidence type="ECO:0000313" key="13">
    <source>
        <dbReference type="Proteomes" id="UP000186922"/>
    </source>
</evidence>
<dbReference type="GO" id="GO:0006281">
    <property type="term" value="P:DNA repair"/>
    <property type="evidence" value="ECO:0007669"/>
    <property type="project" value="UniProtKB-KW"/>
</dbReference>
<evidence type="ECO:0000259" key="9">
    <source>
        <dbReference type="Pfam" id="PF11919"/>
    </source>
</evidence>
<dbReference type="InterPro" id="IPR016024">
    <property type="entry name" value="ARM-type_fold"/>
</dbReference>
<dbReference type="OrthoDB" id="17907at2759"/>
<evidence type="ECO:0000256" key="6">
    <source>
        <dbReference type="ARBA" id="ARBA00022763"/>
    </source>
</evidence>
<dbReference type="PANTHER" id="PTHR32170:SF3">
    <property type="entry name" value="PROTEASOME ACTIVATOR COMPLEX SUBUNIT 4"/>
    <property type="match status" value="1"/>
</dbReference>
<evidence type="ECO:0000256" key="4">
    <source>
        <dbReference type="ARBA" id="ARBA00022490"/>
    </source>
</evidence>
<dbReference type="PANTHER" id="PTHR32170">
    <property type="entry name" value="PROTEASOME ACTIVATOR COMPLEX SUBUNIT 4"/>
    <property type="match status" value="1"/>
</dbReference>
<dbReference type="EMBL" id="BDGG01000010">
    <property type="protein sequence ID" value="GAV04190.1"/>
    <property type="molecule type" value="Genomic_DNA"/>
</dbReference>
<keyword evidence="4" id="KW-0963">Cytoplasm</keyword>
<evidence type="ECO:0000259" key="10">
    <source>
        <dbReference type="Pfam" id="PF16507"/>
    </source>
</evidence>
<dbReference type="InterPro" id="IPR021843">
    <property type="entry name" value="PSME4_C"/>
</dbReference>
<feature type="domain" description="Proteasome activator Blm10 middle HEAT repeats region" evidence="10">
    <location>
        <begin position="333"/>
        <end position="835"/>
    </location>
</feature>
<proteinExistence type="inferred from homology"/>
<sequence>MLEVDMPDVEDVIDLQDFDEEDDDDEIARRPSQVRFQQTLPFNFKLPYEDKLEEEASTWLAEIIEGLAKSVMTGDYRPGLIVWCAKLDQYFRLHGRRFTKEQHVQLVHLFFELVVDEQMEPQLVSRLCQTLNDLLKDFRLLSPDDLQIPWRKLYDTVERHQYNRDERHGLAITPDNMGKNLTMVIQSCRPYFSRESTEEMLEEWRPLLCPYDTSMKKAMTYFSNFLPTMMRQGETQWKLWFEEFMGIWLSFANVPSWEGDMVALLSRLAMDNIGHIDWTPYVSVIFTKYLRNIKLPVGKKRVKIVGENKGFDVVSAAVWPIAMLHDDACSAALEDLFKAVETYFYPSNNGEWTGRLSSIVMKLPMCLVSRINAERYRKASWQPPIPTQAHISDERIRRFVTAMKPLALLSMYSKNMMSRLETLFALKSLGELTPDLIVPELLDHLYPSLDSLTEPHRLTASLSAMTICTRSLFGIEGGRKHVVPLLMAVLPGIDSNDFKKSACAFQFITCVLSFVPLEDCSRYAERPELTEEERELCYASAGFEEFALQCIERCLTYISNSTCDASNGRHDSSSRDNEKMTLEERFTRLGMSSVVATLIYQSSDQICQVLLQRIFKFITDGNLNHGHYTGNVVAGFCSIALKFRPAIAKTELFDPVMKLLKSRVTLAADAIAENEEPDEEIAWTVKVATDAVSQAGRFILDAKPALIKCLHILLQTKSIALFKLTAGLARSTFIGLLTTFAINIRSLVPEELGLTADEFIPVRHWCQSVKQNDVKIEWHVPSEEEMGCAEEFIAQFLVPALDKLKHHSSGEETLKRKELERTLILVESCLNGAAARFPFDSTPEHRVMPCESMVEIYSKRPDPEIGCDREIQILGRPARQVILEHIQPVLTKVTTTDSDNVKAIKIILRIFRSLMFFRGVNGESIQGRLRGHLISKKQLGRSLGLQKDFQMRLLIIERVAIQHDRRHYDHRGSPLTTMRVSILREMMKLSMVPYKDIRILGQNYFHSAMSNIRCSYLLFVDDILAALVESQESPKERVAQMKGSLYLMLGGKSGSLPLKHDWYTISRCFPALLKVVSESKTVAIVFDKLAEKMERHFNTTMITIPKSAGAVKAAKVMAKSAGLDGNMVDTEEVWKRRKEESRRNEELYFETVNELLDFVRERVTKPKIFHFALYTLSFMIRRDVELLPNMVDVFMDNWANPSSEKARKLCQQPMLSFLRWIKRPLVHTTMELKSSKVTNTNIPKAGIRSDNLWVCFDESRLPKNETEYDSAVFVDKVRYGYYGWPTPLQLPAPIKDQPPPNKMPEALSPLEKVIYDKMVEDSYVDILVRVLSVDDSRMHGKFDAFTYSIFRVLFRHFEDAFLPVLLPHIAKLISSKEEHQHRCAAEILAGIIRGSRRWPYKKAAHLWEVLTPLIRTALSNITTESLADWGEFAHHGLNKGDSRRIYPFLKILFELPKNDTSFQASSRLYVLQNAFFVSFDWRRRDLHYRVLDLMKDRLEERYRERVAWTLANLFRFEVKLSNLSTGQDQGPRFKGFLEEQFSKCKVLLLPPAKQTNTEQAMAIFKTVVKTIAQEVIASWSHTPAQTQWFLPFLFRFESDTRDEELRNDCLTALVCLSQTALSAPEVEEMLTQMENIVGDSTGSTPWRDRVLALQHLQTVVFNNFYTFKSSDEWIQRVQKLVTQSLENESVEVRETASLTLAGLVQCGFFNMDKSILESFFKKANTKYRPGDNNKLLLTRHSGILGLCSYITAYPYSIVGFTADVLVVLSTHVNDHQPINQTVKNTIKEFRRTHQDNWTEHKKKFDEEQLSMLTDLLVSPTYYA</sequence>
<evidence type="ECO:0000256" key="5">
    <source>
        <dbReference type="ARBA" id="ARBA00022737"/>
    </source>
</evidence>
<dbReference type="GO" id="GO:0005829">
    <property type="term" value="C:cytosol"/>
    <property type="evidence" value="ECO:0007669"/>
    <property type="project" value="TreeGrafter"/>
</dbReference>
<feature type="domain" description="Proteasome activator complex subunit 4-like HEAT repeat-like" evidence="11">
    <location>
        <begin position="1203"/>
        <end position="1472"/>
    </location>
</feature>
<name>A0A1D1VRN1_RAMVA</name>
<dbReference type="Gene3D" id="1.25.10.10">
    <property type="entry name" value="Leucine-rich Repeat Variant"/>
    <property type="match status" value="1"/>
</dbReference>
<keyword evidence="5" id="KW-0677">Repeat</keyword>
<accession>A0A1D1VRN1</accession>
<comment type="caution">
    <text evidence="12">The sequence shown here is derived from an EMBL/GenBank/DDBJ whole genome shotgun (WGS) entry which is preliminary data.</text>
</comment>
<evidence type="ECO:0000256" key="2">
    <source>
        <dbReference type="ARBA" id="ARBA00004496"/>
    </source>
</evidence>
<dbReference type="GO" id="GO:0016607">
    <property type="term" value="C:nuclear speck"/>
    <property type="evidence" value="ECO:0007669"/>
    <property type="project" value="UniProtKB-SubCell"/>
</dbReference>
<evidence type="ECO:0000313" key="12">
    <source>
        <dbReference type="EMBL" id="GAV04190.1"/>
    </source>
</evidence>
<dbReference type="InterPro" id="IPR011989">
    <property type="entry name" value="ARM-like"/>
</dbReference>
<reference evidence="12 13" key="1">
    <citation type="journal article" date="2016" name="Nat. Commun.">
        <title>Extremotolerant tardigrade genome and improved radiotolerance of human cultured cells by tardigrade-unique protein.</title>
        <authorList>
            <person name="Hashimoto T."/>
            <person name="Horikawa D.D."/>
            <person name="Saito Y."/>
            <person name="Kuwahara H."/>
            <person name="Kozuka-Hata H."/>
            <person name="Shin-I T."/>
            <person name="Minakuchi Y."/>
            <person name="Ohishi K."/>
            <person name="Motoyama A."/>
            <person name="Aizu T."/>
            <person name="Enomoto A."/>
            <person name="Kondo K."/>
            <person name="Tanaka S."/>
            <person name="Hara Y."/>
            <person name="Koshikawa S."/>
            <person name="Sagara H."/>
            <person name="Miura T."/>
            <person name="Yokobori S."/>
            <person name="Miyagawa K."/>
            <person name="Suzuki Y."/>
            <person name="Kubo T."/>
            <person name="Oyama M."/>
            <person name="Kohara Y."/>
            <person name="Fujiyama A."/>
            <person name="Arakawa K."/>
            <person name="Katayama T."/>
            <person name="Toyoda A."/>
            <person name="Kunieda T."/>
        </authorList>
    </citation>
    <scope>NUCLEOTIDE SEQUENCE [LARGE SCALE GENOMIC DNA]</scope>
    <source>
        <strain evidence="12 13">YOKOZUNA-1</strain>
    </source>
</reference>
<dbReference type="InterPro" id="IPR035309">
    <property type="entry name" value="PSME4"/>
</dbReference>
<feature type="domain" description="Proteasome activator complex subunit 4 C-terminal" evidence="9">
    <location>
        <begin position="1737"/>
        <end position="1823"/>
    </location>
</feature>
<gene>
    <name evidence="12" type="primary">RvY_14503-1</name>
    <name evidence="12" type="synonym">RvY_14503.1</name>
    <name evidence="12" type="ORF">RvY_14503</name>
</gene>
<evidence type="ECO:0000259" key="11">
    <source>
        <dbReference type="Pfam" id="PF23096"/>
    </source>
</evidence>
<evidence type="ECO:0000256" key="3">
    <source>
        <dbReference type="ARBA" id="ARBA00005739"/>
    </source>
</evidence>
<dbReference type="Pfam" id="PF23096">
    <property type="entry name" value="HEAT_PSME4"/>
    <property type="match status" value="1"/>
</dbReference>
<organism evidence="12 13">
    <name type="scientific">Ramazzottius varieornatus</name>
    <name type="common">Water bear</name>
    <name type="synonym">Tardigrade</name>
    <dbReference type="NCBI Taxonomy" id="947166"/>
    <lineage>
        <taxon>Eukaryota</taxon>
        <taxon>Metazoa</taxon>
        <taxon>Ecdysozoa</taxon>
        <taxon>Tardigrada</taxon>
        <taxon>Eutardigrada</taxon>
        <taxon>Parachela</taxon>
        <taxon>Hypsibioidea</taxon>
        <taxon>Ramazzottiidae</taxon>
        <taxon>Ramazzottius</taxon>
    </lineage>
</organism>
<dbReference type="GO" id="GO:0016504">
    <property type="term" value="F:peptidase activator activity"/>
    <property type="evidence" value="ECO:0007669"/>
    <property type="project" value="InterPro"/>
</dbReference>
<dbReference type="InterPro" id="IPR032430">
    <property type="entry name" value="Blm10_mid"/>
</dbReference>
<keyword evidence="7" id="KW-0234">DNA repair</keyword>
<comment type="subcellular location">
    <subcellularLocation>
        <location evidence="2">Cytoplasm</location>
    </subcellularLocation>
    <subcellularLocation>
        <location evidence="1">Nucleus speckle</location>
    </subcellularLocation>
</comment>
<dbReference type="GO" id="GO:0070628">
    <property type="term" value="F:proteasome binding"/>
    <property type="evidence" value="ECO:0007669"/>
    <property type="project" value="InterPro"/>
</dbReference>
<dbReference type="InterPro" id="IPR055455">
    <property type="entry name" value="HEAT_PSME4"/>
</dbReference>
<dbReference type="Pfam" id="PF11919">
    <property type="entry name" value="PSME4_C"/>
    <property type="match status" value="1"/>
</dbReference>
<evidence type="ECO:0000256" key="1">
    <source>
        <dbReference type="ARBA" id="ARBA00004324"/>
    </source>
</evidence>
<keyword evidence="8" id="KW-0539">Nucleus</keyword>
<evidence type="ECO:0008006" key="14">
    <source>
        <dbReference type="Google" id="ProtNLM"/>
    </source>
</evidence>
<dbReference type="STRING" id="947166.A0A1D1VRN1"/>